<reference evidence="5 6" key="1">
    <citation type="submission" date="2015-10" db="EMBL/GenBank/DDBJ databases">
        <title>Erysipelothrix larvae sp. LV19 isolated from the larval gut of the rhinoceros beetle, Trypoxylus dichotomus.</title>
        <authorList>
            <person name="Lim S."/>
            <person name="Kim B.-C."/>
        </authorList>
    </citation>
    <scope>NUCLEOTIDE SEQUENCE [LARGE SCALE GENOMIC DNA]</scope>
    <source>
        <strain evidence="5 6">LV19</strain>
    </source>
</reference>
<dbReference type="OrthoDB" id="7945729at2"/>
<evidence type="ECO:0000256" key="2">
    <source>
        <dbReference type="ARBA" id="ARBA00021980"/>
    </source>
</evidence>
<dbReference type="STRING" id="1514105.AOC36_10450"/>
<dbReference type="GO" id="GO:0005829">
    <property type="term" value="C:cytosol"/>
    <property type="evidence" value="ECO:0007669"/>
    <property type="project" value="TreeGrafter"/>
</dbReference>
<dbReference type="AlphaFoldDB" id="A0A0X8H1K6"/>
<dbReference type="PANTHER" id="PTHR43691:SF11">
    <property type="entry name" value="FI09636P-RELATED"/>
    <property type="match status" value="1"/>
</dbReference>
<evidence type="ECO:0000313" key="6">
    <source>
        <dbReference type="Proteomes" id="UP000063781"/>
    </source>
</evidence>
<dbReference type="Pfam" id="PF01048">
    <property type="entry name" value="PNP_UDP_1"/>
    <property type="match status" value="1"/>
</dbReference>
<dbReference type="KEGG" id="erl:AOC36_10450"/>
<gene>
    <name evidence="5" type="ORF">AOC36_10450</name>
</gene>
<dbReference type="RefSeq" id="WP_067634039.1">
    <property type="nucleotide sequence ID" value="NZ_CP013213.1"/>
</dbReference>
<dbReference type="GO" id="GO:0006152">
    <property type="term" value="P:purine nucleoside catabolic process"/>
    <property type="evidence" value="ECO:0007669"/>
    <property type="project" value="TreeGrafter"/>
</dbReference>
<dbReference type="Proteomes" id="UP000063781">
    <property type="component" value="Chromosome"/>
</dbReference>
<sequence>MLLYEFDADPSAVINPSDLVQPIEGFPEIMVSCFAKETFDRLKEEHTTEIIESIDFANLKNPVYKITLEGVDIGLVNAYVGAAGCVSMFDYLIACGMKKLIIFGTCGVLDKHIEDASIIVPTDALRDEGASFHYAPPSEEIEVNVGYFDSLIEYLNTHNVSHTIGKVWTTDAFYRETRNKMQRRKDAGCICVDMECSALAALAQFRGIDIVHFFYSADNLDTECWDIRSLENNEKLDEKHKIGELALGFAVHIANDD</sequence>
<accession>A0A0X8H1K6</accession>
<dbReference type="PANTHER" id="PTHR43691">
    <property type="entry name" value="URIDINE PHOSPHORYLASE"/>
    <property type="match status" value="1"/>
</dbReference>
<dbReference type="GO" id="GO:0004850">
    <property type="term" value="F:uridine phosphorylase activity"/>
    <property type="evidence" value="ECO:0007669"/>
    <property type="project" value="UniProtKB-EC"/>
</dbReference>
<dbReference type="CDD" id="cd09007">
    <property type="entry name" value="NP-I_spr0068"/>
    <property type="match status" value="1"/>
</dbReference>
<dbReference type="GO" id="GO:0004731">
    <property type="term" value="F:purine-nucleoside phosphorylase activity"/>
    <property type="evidence" value="ECO:0007669"/>
    <property type="project" value="TreeGrafter"/>
</dbReference>
<evidence type="ECO:0000259" key="4">
    <source>
        <dbReference type="Pfam" id="PF01048"/>
    </source>
</evidence>
<evidence type="ECO:0000313" key="5">
    <source>
        <dbReference type="EMBL" id="AMC94376.1"/>
    </source>
</evidence>
<comment type="catalytic activity">
    <reaction evidence="3">
        <text>uridine + phosphate = alpha-D-ribose 1-phosphate + uracil</text>
        <dbReference type="Rhea" id="RHEA:24388"/>
        <dbReference type="ChEBI" id="CHEBI:16704"/>
        <dbReference type="ChEBI" id="CHEBI:17568"/>
        <dbReference type="ChEBI" id="CHEBI:43474"/>
        <dbReference type="ChEBI" id="CHEBI:57720"/>
        <dbReference type="EC" id="2.4.2.3"/>
    </reaction>
</comment>
<organism evidence="5 6">
    <name type="scientific">Erysipelothrix larvae</name>
    <dbReference type="NCBI Taxonomy" id="1514105"/>
    <lineage>
        <taxon>Bacteria</taxon>
        <taxon>Bacillati</taxon>
        <taxon>Bacillota</taxon>
        <taxon>Erysipelotrichia</taxon>
        <taxon>Erysipelotrichales</taxon>
        <taxon>Erysipelotrichaceae</taxon>
        <taxon>Erysipelothrix</taxon>
    </lineage>
</organism>
<keyword evidence="6" id="KW-1185">Reference proteome</keyword>
<dbReference type="InterPro" id="IPR000845">
    <property type="entry name" value="Nucleoside_phosphorylase_d"/>
</dbReference>
<evidence type="ECO:0000256" key="3">
    <source>
        <dbReference type="ARBA" id="ARBA00048447"/>
    </source>
</evidence>
<protein>
    <recommendedName>
        <fullName evidence="2">Uridine phosphorylase</fullName>
        <ecNumber evidence="1">2.4.2.3</ecNumber>
    </recommendedName>
</protein>
<dbReference type="SUPFAM" id="SSF53167">
    <property type="entry name" value="Purine and uridine phosphorylases"/>
    <property type="match status" value="1"/>
</dbReference>
<proteinExistence type="predicted"/>
<dbReference type="EC" id="2.4.2.3" evidence="1"/>
<feature type="domain" description="Nucleoside phosphorylase" evidence="4">
    <location>
        <begin position="32"/>
        <end position="222"/>
    </location>
</feature>
<name>A0A0X8H1K6_9FIRM</name>
<evidence type="ECO:0000256" key="1">
    <source>
        <dbReference type="ARBA" id="ARBA00011888"/>
    </source>
</evidence>
<dbReference type="EMBL" id="CP013213">
    <property type="protein sequence ID" value="AMC94376.1"/>
    <property type="molecule type" value="Genomic_DNA"/>
</dbReference>
<dbReference type="InterPro" id="IPR035994">
    <property type="entry name" value="Nucleoside_phosphorylase_sf"/>
</dbReference>
<dbReference type="Gene3D" id="3.40.50.1580">
    <property type="entry name" value="Nucleoside phosphorylase domain"/>
    <property type="match status" value="1"/>
</dbReference>